<evidence type="ECO:0000259" key="6">
    <source>
        <dbReference type="PROSITE" id="PS00624"/>
    </source>
</evidence>
<evidence type="ECO:0000313" key="8">
    <source>
        <dbReference type="Proteomes" id="UP001232148"/>
    </source>
</evidence>
<dbReference type="PIRSF" id="PIRSF000137">
    <property type="entry name" value="Alcohol_oxidase"/>
    <property type="match status" value="1"/>
</dbReference>
<dbReference type="Gene3D" id="3.30.560.10">
    <property type="entry name" value="Glucose Oxidase, domain 3"/>
    <property type="match status" value="1"/>
</dbReference>
<organism evidence="7 8">
    <name type="scientific">Colletotrichum zoysiae</name>
    <dbReference type="NCBI Taxonomy" id="1216348"/>
    <lineage>
        <taxon>Eukaryota</taxon>
        <taxon>Fungi</taxon>
        <taxon>Dikarya</taxon>
        <taxon>Ascomycota</taxon>
        <taxon>Pezizomycotina</taxon>
        <taxon>Sordariomycetes</taxon>
        <taxon>Hypocreomycetidae</taxon>
        <taxon>Glomerellales</taxon>
        <taxon>Glomerellaceae</taxon>
        <taxon>Colletotrichum</taxon>
        <taxon>Colletotrichum graminicola species complex</taxon>
    </lineage>
</organism>
<dbReference type="Pfam" id="PF00732">
    <property type="entry name" value="GMC_oxred_N"/>
    <property type="match status" value="1"/>
</dbReference>
<comment type="caution">
    <text evidence="7">The sequence shown here is derived from an EMBL/GenBank/DDBJ whole genome shotgun (WGS) entry which is preliminary data.</text>
</comment>
<keyword evidence="8" id="KW-1185">Reference proteome</keyword>
<dbReference type="InterPro" id="IPR012132">
    <property type="entry name" value="GMC_OxRdtase"/>
</dbReference>
<evidence type="ECO:0000256" key="5">
    <source>
        <dbReference type="SAM" id="SignalP"/>
    </source>
</evidence>
<evidence type="ECO:0000313" key="7">
    <source>
        <dbReference type="EMBL" id="KAK2035569.1"/>
    </source>
</evidence>
<dbReference type="PANTHER" id="PTHR11552">
    <property type="entry name" value="GLUCOSE-METHANOL-CHOLINE GMC OXIDOREDUCTASE"/>
    <property type="match status" value="1"/>
</dbReference>
<protein>
    <submittedName>
        <fullName evidence="7">GMC oxidoreductase</fullName>
    </submittedName>
</protein>
<dbReference type="EMBL" id="MU842808">
    <property type="protein sequence ID" value="KAK2035569.1"/>
    <property type="molecule type" value="Genomic_DNA"/>
</dbReference>
<evidence type="ECO:0000256" key="3">
    <source>
        <dbReference type="PIRSR" id="PIRSR000137-1"/>
    </source>
</evidence>
<feature type="active site" description="Proton acceptor" evidence="3">
    <location>
        <position position="607"/>
    </location>
</feature>
<keyword evidence="2" id="KW-0325">Glycoprotein</keyword>
<dbReference type="InterPro" id="IPR000172">
    <property type="entry name" value="GMC_OxRdtase_N"/>
</dbReference>
<reference evidence="7" key="1">
    <citation type="submission" date="2021-06" db="EMBL/GenBank/DDBJ databases">
        <title>Comparative genomics, transcriptomics and evolutionary studies reveal genomic signatures of adaptation to plant cell wall in hemibiotrophic fungi.</title>
        <authorList>
            <consortium name="DOE Joint Genome Institute"/>
            <person name="Baroncelli R."/>
            <person name="Diaz J.F."/>
            <person name="Benocci T."/>
            <person name="Peng M."/>
            <person name="Battaglia E."/>
            <person name="Haridas S."/>
            <person name="Andreopoulos W."/>
            <person name="Labutti K."/>
            <person name="Pangilinan J."/>
            <person name="Floch G.L."/>
            <person name="Makela M.R."/>
            <person name="Henrissat B."/>
            <person name="Grigoriev I.V."/>
            <person name="Crouch J.A."/>
            <person name="De Vries R.P."/>
            <person name="Sukno S.A."/>
            <person name="Thon M.R."/>
        </authorList>
    </citation>
    <scope>NUCLEOTIDE SEQUENCE</scope>
    <source>
        <strain evidence="7">MAFF235873</strain>
    </source>
</reference>
<dbReference type="InterPro" id="IPR007867">
    <property type="entry name" value="GMC_OxRtase_C"/>
</dbReference>
<feature type="chain" id="PRO_5042091133" evidence="5">
    <location>
        <begin position="20"/>
        <end position="633"/>
    </location>
</feature>
<accession>A0AAD9HWN9</accession>
<dbReference type="GO" id="GO:0016614">
    <property type="term" value="F:oxidoreductase activity, acting on CH-OH group of donors"/>
    <property type="evidence" value="ECO:0007669"/>
    <property type="project" value="InterPro"/>
</dbReference>
<dbReference type="PANTHER" id="PTHR11552:SF138">
    <property type="entry name" value="DEHYDROGENASE PKFF-RELATED"/>
    <property type="match status" value="1"/>
</dbReference>
<comment type="similarity">
    <text evidence="1">Belongs to the GMC oxidoreductase family.</text>
</comment>
<feature type="signal peptide" evidence="5">
    <location>
        <begin position="1"/>
        <end position="19"/>
    </location>
</feature>
<dbReference type="GO" id="GO:0050660">
    <property type="term" value="F:flavin adenine dinucleotide binding"/>
    <property type="evidence" value="ECO:0007669"/>
    <property type="project" value="InterPro"/>
</dbReference>
<dbReference type="SUPFAM" id="SSF51905">
    <property type="entry name" value="FAD/NAD(P)-binding domain"/>
    <property type="match status" value="1"/>
</dbReference>
<comment type="cofactor">
    <cofactor evidence="4">
        <name>FAD</name>
        <dbReference type="ChEBI" id="CHEBI:57692"/>
    </cofactor>
</comment>
<evidence type="ECO:0000256" key="2">
    <source>
        <dbReference type="ARBA" id="ARBA00023180"/>
    </source>
</evidence>
<keyword evidence="4" id="KW-0285">Flavoprotein</keyword>
<feature type="binding site" evidence="4">
    <location>
        <begin position="608"/>
        <end position="609"/>
    </location>
    <ligand>
        <name>FAD</name>
        <dbReference type="ChEBI" id="CHEBI:57692"/>
    </ligand>
</feature>
<keyword evidence="5" id="KW-0732">Signal</keyword>
<name>A0AAD9HWN9_9PEZI</name>
<sequence length="633" mass="68863">MRLSHAFITFVTAGSLASAAPTEDQTRQHAEHRRQLGTNAGDIGKNATFDYVIVGGGTAGLVMANRLSSESGVTVAVIEAGSFYQVTNPILGNTPAGATIFAGSSPLDTNPLVDWNFVTQGQAGANNRRLHYARGKCLGGSSARNFMIYQRGTKQTFQKWADAVGDNSYTWDALLPYFKKSVKFTVPSLSRFANASAEHNPDAFSTEGGPLDVSYANYAQPFSTYIEPSLNEIGIPQTQDFNSGKLMGAQYCSSTIQPNTQKRESSQTSFLDEAIGRRNLKVYQLSLAKRIIFNNNKRATGVVVSSNMGRGTFTLNARKEVIVSAGAFQSPQLLMVSGIGPKEELQKFNIPFVAERPGVGKTMEDHVFFGPTWRVKVQTLTRLANDPIYAAAQFSVSYLLKKQGPLTNSVADFLGWEKTPRNLISSEAAAVLDNKFPPDWPEIEYFSTPGYVGDFSNLFTTQPKDGYQYATILGALVAPLSRGTVTLASADTKDLPLIDPNWLTDPTDVAVAIATFKRLRQAFASKAMHPILADNKEYFPGTKVQTDEQILQSIRNTVMTVWHASCTCRMGKRDDPMAVVDKDAKVIGVDGLRVVDTSSFALLPPGHPQSMVYAFAEKIAAETLANNLSCDAD</sequence>
<evidence type="ECO:0000256" key="1">
    <source>
        <dbReference type="ARBA" id="ARBA00010790"/>
    </source>
</evidence>
<proteinExistence type="inferred from homology"/>
<gene>
    <name evidence="7" type="ORF">LX32DRAFT_723721</name>
</gene>
<keyword evidence="4" id="KW-0274">FAD</keyword>
<dbReference type="Gene3D" id="3.50.50.60">
    <property type="entry name" value="FAD/NAD(P)-binding domain"/>
    <property type="match status" value="1"/>
</dbReference>
<dbReference type="GO" id="GO:0044550">
    <property type="term" value="P:secondary metabolite biosynthetic process"/>
    <property type="evidence" value="ECO:0007669"/>
    <property type="project" value="TreeGrafter"/>
</dbReference>
<dbReference type="AlphaFoldDB" id="A0AAD9HWN9"/>
<evidence type="ECO:0000256" key="4">
    <source>
        <dbReference type="PIRSR" id="PIRSR000137-2"/>
    </source>
</evidence>
<feature type="active site" description="Proton donor" evidence="3">
    <location>
        <position position="563"/>
    </location>
</feature>
<dbReference type="PROSITE" id="PS00624">
    <property type="entry name" value="GMC_OXRED_2"/>
    <property type="match status" value="1"/>
</dbReference>
<dbReference type="InterPro" id="IPR036188">
    <property type="entry name" value="FAD/NAD-bd_sf"/>
</dbReference>
<dbReference type="SUPFAM" id="SSF54373">
    <property type="entry name" value="FAD-linked reductases, C-terminal domain"/>
    <property type="match status" value="1"/>
</dbReference>
<dbReference type="Pfam" id="PF05199">
    <property type="entry name" value="GMC_oxred_C"/>
    <property type="match status" value="1"/>
</dbReference>
<feature type="binding site" evidence="4">
    <location>
        <begin position="562"/>
        <end position="563"/>
    </location>
    <ligand>
        <name>FAD</name>
        <dbReference type="ChEBI" id="CHEBI:57692"/>
    </ligand>
</feature>
<dbReference type="Proteomes" id="UP001232148">
    <property type="component" value="Unassembled WGS sequence"/>
</dbReference>
<feature type="domain" description="Glucose-methanol-choline oxidoreductase N-terminal" evidence="6">
    <location>
        <begin position="326"/>
        <end position="340"/>
    </location>
</feature>